<keyword evidence="3" id="KW-0677">Repeat</keyword>
<dbReference type="SUPFAM" id="SSF57667">
    <property type="entry name" value="beta-beta-alpha zinc fingers"/>
    <property type="match status" value="2"/>
</dbReference>
<keyword evidence="2" id="KW-0479">Metal-binding</keyword>
<dbReference type="InterPro" id="IPR036236">
    <property type="entry name" value="Znf_C2H2_sf"/>
</dbReference>
<dbReference type="SMART" id="SM00355">
    <property type="entry name" value="ZnF_C2H2"/>
    <property type="match status" value="2"/>
</dbReference>
<dbReference type="Gene3D" id="3.30.160.60">
    <property type="entry name" value="Classic Zinc Finger"/>
    <property type="match status" value="2"/>
</dbReference>
<evidence type="ECO:0000256" key="4">
    <source>
        <dbReference type="ARBA" id="ARBA00022771"/>
    </source>
</evidence>
<comment type="subcellular location">
    <subcellularLocation>
        <location evidence="1">Nucleus</location>
    </subcellularLocation>
</comment>
<feature type="domain" description="C2H2-type" evidence="8">
    <location>
        <begin position="19"/>
        <end position="46"/>
    </location>
</feature>
<sequence length="107" mass="12209">HERNSQLSQHQKIHTGENLLCHECGKVFTQNSHLVRHRGIHTGEKPYQCHECRKPLVSVSSLTTHQTIHTGGKPYKCNVWKVLKSKSEFKPCLPSRIHSGRTYNEGG</sequence>
<feature type="domain" description="C2H2-type" evidence="8">
    <location>
        <begin position="47"/>
        <end position="74"/>
    </location>
</feature>
<dbReference type="PROSITE" id="PS00028">
    <property type="entry name" value="ZINC_FINGER_C2H2_1"/>
    <property type="match status" value="2"/>
</dbReference>
<gene>
    <name evidence="9" type="primary">ZFS-2</name>
</gene>
<reference evidence="9" key="1">
    <citation type="journal article" date="1998" name="Cancer Genet. Cytogenet.">
        <title>Enhanced expression in seminoma of human zinc finger genes located on chromosome 19.</title>
        <authorList>
            <person name="Ogawa T."/>
            <person name="Poncelet D.A."/>
            <person name="Kinoshita Y."/>
            <person name="Noce T."/>
            <person name="Takeda M."/>
            <person name="Kawamoto K."/>
            <person name="Udagawa K."/>
            <person name="Lecocq P.J."/>
            <person name="Marine J.C."/>
            <person name="Martial J.A."/>
            <person name="Hosaka M."/>
        </authorList>
    </citation>
    <scope>NUCLEOTIDE SEQUENCE</scope>
    <source>
        <tissue evidence="9">Seminoma</tissue>
    </source>
</reference>
<keyword evidence="5" id="KW-0862">Zinc</keyword>
<protein>
    <submittedName>
        <fullName evidence="9">Zinc-finger protein</fullName>
    </submittedName>
</protein>
<keyword evidence="4 7" id="KW-0863">Zinc-finger</keyword>
<dbReference type="PANTHER" id="PTHR23234">
    <property type="entry name" value="ZNF44 PROTEIN"/>
    <property type="match status" value="1"/>
</dbReference>
<dbReference type="Pfam" id="PF00096">
    <property type="entry name" value="zf-C2H2"/>
    <property type="match status" value="2"/>
</dbReference>
<dbReference type="InterPro" id="IPR050758">
    <property type="entry name" value="Znf_C2H2-type"/>
</dbReference>
<evidence type="ECO:0000256" key="3">
    <source>
        <dbReference type="ARBA" id="ARBA00022737"/>
    </source>
</evidence>
<dbReference type="GO" id="GO:0008270">
    <property type="term" value="F:zinc ion binding"/>
    <property type="evidence" value="ECO:0007669"/>
    <property type="project" value="UniProtKB-KW"/>
</dbReference>
<name>O43694_HUMAN</name>
<dbReference type="EMBL" id="D70832">
    <property type="protein sequence ID" value="BAA24051.1"/>
    <property type="molecule type" value="mRNA"/>
</dbReference>
<dbReference type="AlphaFoldDB" id="O43694"/>
<feature type="non-terminal residue" evidence="9">
    <location>
        <position position="1"/>
    </location>
</feature>
<keyword evidence="6" id="KW-0539">Nucleus</keyword>
<accession>O43694</accession>
<evidence type="ECO:0000256" key="2">
    <source>
        <dbReference type="ARBA" id="ARBA00022723"/>
    </source>
</evidence>
<evidence type="ECO:0000259" key="8">
    <source>
        <dbReference type="PROSITE" id="PS50157"/>
    </source>
</evidence>
<proteinExistence type="evidence at transcript level"/>
<dbReference type="GO" id="GO:0005634">
    <property type="term" value="C:nucleus"/>
    <property type="evidence" value="ECO:0007669"/>
    <property type="project" value="UniProtKB-SubCell"/>
</dbReference>
<dbReference type="FunFam" id="3.30.160.60:FF:002402">
    <property type="entry name" value="Zinc finger protein 347"/>
    <property type="match status" value="1"/>
</dbReference>
<evidence type="ECO:0000313" key="9">
    <source>
        <dbReference type="EMBL" id="BAA24051.1"/>
    </source>
</evidence>
<organism evidence="9">
    <name type="scientific">Homo sapiens</name>
    <name type="common">Human</name>
    <dbReference type="NCBI Taxonomy" id="9606"/>
    <lineage>
        <taxon>Eukaryota</taxon>
        <taxon>Metazoa</taxon>
        <taxon>Chordata</taxon>
        <taxon>Craniata</taxon>
        <taxon>Vertebrata</taxon>
        <taxon>Euteleostomi</taxon>
        <taxon>Mammalia</taxon>
        <taxon>Eutheria</taxon>
        <taxon>Euarchontoglires</taxon>
        <taxon>Primates</taxon>
        <taxon>Haplorrhini</taxon>
        <taxon>Catarrhini</taxon>
        <taxon>Hominidae</taxon>
        <taxon>Homo</taxon>
    </lineage>
</organism>
<feature type="non-terminal residue" evidence="9">
    <location>
        <position position="107"/>
    </location>
</feature>
<evidence type="ECO:0000256" key="7">
    <source>
        <dbReference type="PROSITE-ProRule" id="PRU00042"/>
    </source>
</evidence>
<evidence type="ECO:0000256" key="6">
    <source>
        <dbReference type="ARBA" id="ARBA00023242"/>
    </source>
</evidence>
<evidence type="ECO:0000256" key="1">
    <source>
        <dbReference type="ARBA" id="ARBA00004123"/>
    </source>
</evidence>
<dbReference type="FunFam" id="3.30.160.60:FF:000870">
    <property type="entry name" value="zinc finger protein 197 isoform X1"/>
    <property type="match status" value="1"/>
</dbReference>
<dbReference type="PROSITE" id="PS50157">
    <property type="entry name" value="ZINC_FINGER_C2H2_2"/>
    <property type="match status" value="2"/>
</dbReference>
<dbReference type="PeptideAtlas" id="O43694"/>
<dbReference type="PANTHER" id="PTHR23234:SF8">
    <property type="entry name" value="C2H2-TYPE DOMAIN-CONTAINING PROTEIN"/>
    <property type="match status" value="1"/>
</dbReference>
<evidence type="ECO:0000256" key="5">
    <source>
        <dbReference type="ARBA" id="ARBA00022833"/>
    </source>
</evidence>
<dbReference type="InterPro" id="IPR013087">
    <property type="entry name" value="Znf_C2H2_type"/>
</dbReference>